<evidence type="ECO:0000313" key="2">
    <source>
        <dbReference type="Proteomes" id="UP000546200"/>
    </source>
</evidence>
<gene>
    <name evidence="1" type="ORF">FHS94_000933</name>
</gene>
<sequence length="83" mass="8553">MTIAEHGQQSGEKGTAVLGATLLDAAKQRIPNRSGPTCSSVAANIVMSHEPMPARQADPLSRTAQACAVHPTISIFRSTGAPS</sequence>
<dbReference type="Proteomes" id="UP000546200">
    <property type="component" value="Unassembled WGS sequence"/>
</dbReference>
<name>A0A7W9ETF7_9SPHN</name>
<dbReference type="EMBL" id="JACIJK010000002">
    <property type="protein sequence ID" value="MBB5714110.1"/>
    <property type="molecule type" value="Genomic_DNA"/>
</dbReference>
<proteinExistence type="predicted"/>
<reference evidence="1 2" key="1">
    <citation type="submission" date="2020-08" db="EMBL/GenBank/DDBJ databases">
        <title>Genomic Encyclopedia of Type Strains, Phase IV (KMG-IV): sequencing the most valuable type-strain genomes for metagenomic binning, comparative biology and taxonomic classification.</title>
        <authorList>
            <person name="Goeker M."/>
        </authorList>
    </citation>
    <scope>NUCLEOTIDE SEQUENCE [LARGE SCALE GENOMIC DNA]</scope>
    <source>
        <strain evidence="1 2">DSM 100044</strain>
    </source>
</reference>
<accession>A0A7W9ETF7</accession>
<dbReference type="AlphaFoldDB" id="A0A7W9ETF7"/>
<comment type="caution">
    <text evidence="1">The sequence shown here is derived from an EMBL/GenBank/DDBJ whole genome shotgun (WGS) entry which is preliminary data.</text>
</comment>
<evidence type="ECO:0000313" key="1">
    <source>
        <dbReference type="EMBL" id="MBB5714110.1"/>
    </source>
</evidence>
<organism evidence="1 2">
    <name type="scientific">Sphingomonas aerophila</name>
    <dbReference type="NCBI Taxonomy" id="1344948"/>
    <lineage>
        <taxon>Bacteria</taxon>
        <taxon>Pseudomonadati</taxon>
        <taxon>Pseudomonadota</taxon>
        <taxon>Alphaproteobacteria</taxon>
        <taxon>Sphingomonadales</taxon>
        <taxon>Sphingomonadaceae</taxon>
        <taxon>Sphingomonas</taxon>
    </lineage>
</organism>
<keyword evidence="2" id="KW-1185">Reference proteome</keyword>
<protein>
    <submittedName>
        <fullName evidence="1">Uncharacterized protein</fullName>
    </submittedName>
</protein>